<name>A0ABV2F3U6_9BACL</name>
<dbReference type="Pfam" id="PF03466">
    <property type="entry name" value="LysR_substrate"/>
    <property type="match status" value="1"/>
</dbReference>
<dbReference type="InterPro" id="IPR005119">
    <property type="entry name" value="LysR_subst-bd"/>
</dbReference>
<sequence length="313" mass="35023">MNEFNEKRVAKVSLFKYEVFHKVVELGSLTRASEALGLTQSGVSHAVHSLETEFGFSILTRNRSGVRLTDNGERVLAFVREMLQVQERLKQEVAAINGLETGTIRIGTFTSISVQWLPGIIRDFLASHPRIEVNLYEGDYHEIEEWLLSGEIDFGFVSMPTLDSFEVIPLKLDRMLCILPPGHRLEKEPCIRFGDIANEPFIMPKEGSDYDVRRVLRKGRIKPPVKFRAADDYAIVAMVENGLGISILPEMILRGRRNEVVALELEDGSCRSLGIALNATRNVSPATRKMIDCARSWLADEARAGGAKPARGE</sequence>
<dbReference type="SUPFAM" id="SSF46785">
    <property type="entry name" value="Winged helix' DNA-binding domain"/>
    <property type="match status" value="1"/>
</dbReference>
<dbReference type="Gene3D" id="3.40.190.290">
    <property type="match status" value="1"/>
</dbReference>
<dbReference type="CDD" id="cd05466">
    <property type="entry name" value="PBP2_LTTR_substrate"/>
    <property type="match status" value="1"/>
</dbReference>
<protein>
    <submittedName>
        <fullName evidence="6">DNA-binding transcriptional LysR family regulator</fullName>
    </submittedName>
</protein>
<organism evidence="6 7">
    <name type="scientific">Paenibacillus favisporus</name>
    <dbReference type="NCBI Taxonomy" id="221028"/>
    <lineage>
        <taxon>Bacteria</taxon>
        <taxon>Bacillati</taxon>
        <taxon>Bacillota</taxon>
        <taxon>Bacilli</taxon>
        <taxon>Bacillales</taxon>
        <taxon>Paenibacillaceae</taxon>
        <taxon>Paenibacillus</taxon>
    </lineage>
</organism>
<dbReference type="PROSITE" id="PS50931">
    <property type="entry name" value="HTH_LYSR"/>
    <property type="match status" value="1"/>
</dbReference>
<dbReference type="InterPro" id="IPR000847">
    <property type="entry name" value="LysR_HTH_N"/>
</dbReference>
<evidence type="ECO:0000259" key="5">
    <source>
        <dbReference type="PROSITE" id="PS50931"/>
    </source>
</evidence>
<evidence type="ECO:0000256" key="2">
    <source>
        <dbReference type="ARBA" id="ARBA00023015"/>
    </source>
</evidence>
<dbReference type="Pfam" id="PF00126">
    <property type="entry name" value="HTH_1"/>
    <property type="match status" value="1"/>
</dbReference>
<dbReference type="PANTHER" id="PTHR30419:SF24">
    <property type="entry name" value="HTH-TYPE TRANSCRIPTIONAL REGULATOR CZCR"/>
    <property type="match status" value="1"/>
</dbReference>
<dbReference type="Proteomes" id="UP001549098">
    <property type="component" value="Unassembled WGS sequence"/>
</dbReference>
<comment type="similarity">
    <text evidence="1">Belongs to the LysR transcriptional regulatory family.</text>
</comment>
<evidence type="ECO:0000313" key="6">
    <source>
        <dbReference type="EMBL" id="MET3546430.1"/>
    </source>
</evidence>
<keyword evidence="2" id="KW-0805">Transcription regulation</keyword>
<dbReference type="EMBL" id="JBEPLV010000003">
    <property type="protein sequence ID" value="MET3546430.1"/>
    <property type="molecule type" value="Genomic_DNA"/>
</dbReference>
<feature type="domain" description="HTH lysR-type" evidence="5">
    <location>
        <begin position="18"/>
        <end position="69"/>
    </location>
</feature>
<reference evidence="6 7" key="1">
    <citation type="submission" date="2024-06" db="EMBL/GenBank/DDBJ databases">
        <title>Genomic Encyclopedia of Type Strains, Phase IV (KMG-IV): sequencing the most valuable type-strain genomes for metagenomic binning, comparative biology and taxonomic classification.</title>
        <authorList>
            <person name="Goeker M."/>
        </authorList>
    </citation>
    <scope>NUCLEOTIDE SEQUENCE [LARGE SCALE GENOMIC DNA]</scope>
    <source>
        <strain evidence="6 7">DSM 17253</strain>
    </source>
</reference>
<dbReference type="PRINTS" id="PR00039">
    <property type="entry name" value="HTHLYSR"/>
</dbReference>
<dbReference type="InterPro" id="IPR050950">
    <property type="entry name" value="HTH-type_LysR_regulators"/>
</dbReference>
<evidence type="ECO:0000256" key="4">
    <source>
        <dbReference type="ARBA" id="ARBA00023163"/>
    </source>
</evidence>
<accession>A0ABV2F3U6</accession>
<dbReference type="GO" id="GO:0003677">
    <property type="term" value="F:DNA binding"/>
    <property type="evidence" value="ECO:0007669"/>
    <property type="project" value="UniProtKB-KW"/>
</dbReference>
<keyword evidence="7" id="KW-1185">Reference proteome</keyword>
<dbReference type="InterPro" id="IPR036388">
    <property type="entry name" value="WH-like_DNA-bd_sf"/>
</dbReference>
<dbReference type="PANTHER" id="PTHR30419">
    <property type="entry name" value="HTH-TYPE TRANSCRIPTIONAL REGULATOR YBHD"/>
    <property type="match status" value="1"/>
</dbReference>
<keyword evidence="3 6" id="KW-0238">DNA-binding</keyword>
<gene>
    <name evidence="6" type="ORF">ABID47_003046</name>
</gene>
<dbReference type="Gene3D" id="1.10.10.10">
    <property type="entry name" value="Winged helix-like DNA-binding domain superfamily/Winged helix DNA-binding domain"/>
    <property type="match status" value="1"/>
</dbReference>
<evidence type="ECO:0000313" key="7">
    <source>
        <dbReference type="Proteomes" id="UP001549098"/>
    </source>
</evidence>
<evidence type="ECO:0000256" key="3">
    <source>
        <dbReference type="ARBA" id="ARBA00023125"/>
    </source>
</evidence>
<keyword evidence="4" id="KW-0804">Transcription</keyword>
<dbReference type="InterPro" id="IPR036390">
    <property type="entry name" value="WH_DNA-bd_sf"/>
</dbReference>
<proteinExistence type="inferred from homology"/>
<comment type="caution">
    <text evidence="6">The sequence shown here is derived from an EMBL/GenBank/DDBJ whole genome shotgun (WGS) entry which is preliminary data.</text>
</comment>
<dbReference type="SUPFAM" id="SSF53850">
    <property type="entry name" value="Periplasmic binding protein-like II"/>
    <property type="match status" value="1"/>
</dbReference>
<evidence type="ECO:0000256" key="1">
    <source>
        <dbReference type="ARBA" id="ARBA00009437"/>
    </source>
</evidence>